<dbReference type="AlphaFoldDB" id="A0A9Q6IAX2"/>
<gene>
    <name evidence="3" type="ORF">DMX08_27885</name>
</gene>
<dbReference type="InterPro" id="IPR036396">
    <property type="entry name" value="Cyt_P450_sf"/>
</dbReference>
<comment type="cofactor">
    <cofactor evidence="1">
        <name>heme</name>
        <dbReference type="ChEBI" id="CHEBI:30413"/>
    </cofactor>
</comment>
<comment type="caution">
    <text evidence="3">The sequence shown here is derived from an EMBL/GenBank/DDBJ whole genome shotgun (WGS) entry which is preliminary data.</text>
</comment>
<dbReference type="Proteomes" id="UP000248188">
    <property type="component" value="Unassembled WGS sequence"/>
</dbReference>
<dbReference type="GO" id="GO:0005506">
    <property type="term" value="F:iron ion binding"/>
    <property type="evidence" value="ECO:0007669"/>
    <property type="project" value="InterPro"/>
</dbReference>
<dbReference type="RefSeq" id="WP_110653450.1">
    <property type="nucleotide sequence ID" value="NZ_JAUTCL010000011.1"/>
</dbReference>
<dbReference type="GO" id="GO:0004497">
    <property type="term" value="F:monooxygenase activity"/>
    <property type="evidence" value="ECO:0007669"/>
    <property type="project" value="InterPro"/>
</dbReference>
<reference evidence="3 4" key="1">
    <citation type="submission" date="2018-06" db="EMBL/GenBank/DDBJ databases">
        <title>Pseudomonas diversity within urban Lake Michigan freshwaters.</title>
        <authorList>
            <person name="Batrich M."/>
            <person name="Hatzopoulos T."/>
            <person name="Putonti C."/>
        </authorList>
    </citation>
    <scope>NUCLEOTIDE SEQUENCE [LARGE SCALE GENOMIC DNA]</scope>
    <source>
        <strain evidence="3 4">MB-090624</strain>
    </source>
</reference>
<name>A0A9Q6IAX2_9PSED</name>
<dbReference type="Gene3D" id="1.10.630.10">
    <property type="entry name" value="Cytochrome P450"/>
    <property type="match status" value="1"/>
</dbReference>
<dbReference type="InterPro" id="IPR017972">
    <property type="entry name" value="Cyt_P450_CS"/>
</dbReference>
<evidence type="ECO:0000313" key="3">
    <source>
        <dbReference type="EMBL" id="PYC30167.1"/>
    </source>
</evidence>
<sequence>MDPISAATHFAPYDFYYARLRARGGLTYDSALGLWVASSAAAVAAVLNHPACRVRPPQEPVPRAIAGRPAGDVFARLMRMNDGLRHGCPRAAMAAPLQQLGAIDLQPWLAQWRPALSAPQGANDLQRWQWRLPVALLAGLLGIAAERREDLARRTGEFVACLSPLSNAEQLQAADSAAQHLIQQMQALLDAPQHSPFLRAILERSQGLAPEDLQANLLGLLAQTHDACAGLIGNSLIALLAEPSLCQRLSQDPDRLSAWLLQRQRLDPPVQNTRRFVATACTLLGVDLQAGETVLVLLAAANHDPALAAVTGCDPAYQGFSFGSGTHRCPGQGLALNIVQSLLQQLLRSPGLSTLTLDWNYLPSVNGRLPLFTDAAG</sequence>
<evidence type="ECO:0000256" key="2">
    <source>
        <dbReference type="ARBA" id="ARBA00010617"/>
    </source>
</evidence>
<dbReference type="PROSITE" id="PS00086">
    <property type="entry name" value="CYTOCHROME_P450"/>
    <property type="match status" value="1"/>
</dbReference>
<evidence type="ECO:0000313" key="4">
    <source>
        <dbReference type="Proteomes" id="UP000248188"/>
    </source>
</evidence>
<dbReference type="SUPFAM" id="SSF48264">
    <property type="entry name" value="Cytochrome P450"/>
    <property type="match status" value="1"/>
</dbReference>
<dbReference type="GO" id="GO:0016705">
    <property type="term" value="F:oxidoreductase activity, acting on paired donors, with incorporation or reduction of molecular oxygen"/>
    <property type="evidence" value="ECO:0007669"/>
    <property type="project" value="InterPro"/>
</dbReference>
<accession>A0A9Q6IAX2</accession>
<comment type="similarity">
    <text evidence="2">Belongs to the cytochrome P450 family.</text>
</comment>
<organism evidence="3 4">
    <name type="scientific">Pseudomonas protegens</name>
    <dbReference type="NCBI Taxonomy" id="380021"/>
    <lineage>
        <taxon>Bacteria</taxon>
        <taxon>Pseudomonadati</taxon>
        <taxon>Pseudomonadota</taxon>
        <taxon>Gammaproteobacteria</taxon>
        <taxon>Pseudomonadales</taxon>
        <taxon>Pseudomonadaceae</taxon>
        <taxon>Pseudomonas</taxon>
    </lineage>
</organism>
<protein>
    <submittedName>
        <fullName evidence="3">Cytochrome P450</fullName>
    </submittedName>
</protein>
<evidence type="ECO:0000256" key="1">
    <source>
        <dbReference type="ARBA" id="ARBA00001971"/>
    </source>
</evidence>
<proteinExistence type="inferred from homology"/>
<dbReference type="CDD" id="cd11036">
    <property type="entry name" value="AknT-like"/>
    <property type="match status" value="1"/>
</dbReference>
<dbReference type="PANTHER" id="PTHR46696">
    <property type="entry name" value="P450, PUTATIVE (EUROFUNG)-RELATED"/>
    <property type="match status" value="1"/>
</dbReference>
<dbReference type="GO" id="GO:0020037">
    <property type="term" value="F:heme binding"/>
    <property type="evidence" value="ECO:0007669"/>
    <property type="project" value="InterPro"/>
</dbReference>
<dbReference type="PANTHER" id="PTHR46696:SF1">
    <property type="entry name" value="CYTOCHROME P450 YJIB-RELATED"/>
    <property type="match status" value="1"/>
</dbReference>
<dbReference type="EMBL" id="QJRN01000023">
    <property type="protein sequence ID" value="PYC30167.1"/>
    <property type="molecule type" value="Genomic_DNA"/>
</dbReference>